<protein>
    <submittedName>
        <fullName evidence="1">Uncharacterized protein</fullName>
    </submittedName>
</protein>
<gene>
    <name evidence="1" type="ORF">SCHPADRAFT_893888</name>
</gene>
<dbReference type="InParanoid" id="A0A0H2R9C8"/>
<evidence type="ECO:0000313" key="1">
    <source>
        <dbReference type="EMBL" id="KLO08415.1"/>
    </source>
</evidence>
<reference evidence="1 2" key="1">
    <citation type="submission" date="2015-04" db="EMBL/GenBank/DDBJ databases">
        <title>Complete genome sequence of Schizopora paradoxa KUC8140, a cosmopolitan wood degrader in East Asia.</title>
        <authorList>
            <consortium name="DOE Joint Genome Institute"/>
            <person name="Min B."/>
            <person name="Park H."/>
            <person name="Jang Y."/>
            <person name="Kim J.-J."/>
            <person name="Kim K.H."/>
            <person name="Pangilinan J."/>
            <person name="Lipzen A."/>
            <person name="Riley R."/>
            <person name="Grigoriev I.V."/>
            <person name="Spatafora J.W."/>
            <person name="Choi I.-G."/>
        </authorList>
    </citation>
    <scope>NUCLEOTIDE SEQUENCE [LARGE SCALE GENOMIC DNA]</scope>
    <source>
        <strain evidence="1 2">KUC8140</strain>
    </source>
</reference>
<sequence length="224" mass="24678">MNVHVSKIEEPLRASLVLLISRRFGVYSDHASSSRVTVTRLYAAIRYIGVTWKFMARRAVQIFGVIICSANELGGTARIPGSVSGCDDFDVAKSRGQKGWWQVVWEPTQLDLVPVPAIPLLCAGRGVVLGAVGVPASCRCLIEMDSYFTHLRVVRYCSRRFNPAVHPMTLLGVCVLLERRVNEGGGLSSLYTKVVAERASDEDIAYVVNMLPNFGYNPSVKFGR</sequence>
<dbReference type="Proteomes" id="UP000053477">
    <property type="component" value="Unassembled WGS sequence"/>
</dbReference>
<proteinExistence type="predicted"/>
<evidence type="ECO:0000313" key="2">
    <source>
        <dbReference type="Proteomes" id="UP000053477"/>
    </source>
</evidence>
<name>A0A0H2R9C8_9AGAM</name>
<keyword evidence="2" id="KW-1185">Reference proteome</keyword>
<organism evidence="1 2">
    <name type="scientific">Schizopora paradoxa</name>
    <dbReference type="NCBI Taxonomy" id="27342"/>
    <lineage>
        <taxon>Eukaryota</taxon>
        <taxon>Fungi</taxon>
        <taxon>Dikarya</taxon>
        <taxon>Basidiomycota</taxon>
        <taxon>Agaricomycotina</taxon>
        <taxon>Agaricomycetes</taxon>
        <taxon>Hymenochaetales</taxon>
        <taxon>Schizoporaceae</taxon>
        <taxon>Schizopora</taxon>
    </lineage>
</organism>
<accession>A0A0H2R9C8</accession>
<dbReference type="EMBL" id="KQ086092">
    <property type="protein sequence ID" value="KLO08415.1"/>
    <property type="molecule type" value="Genomic_DNA"/>
</dbReference>
<dbReference type="AlphaFoldDB" id="A0A0H2R9C8"/>